<organism evidence="4 5">
    <name type="scientific">Anaerofilum hominis</name>
    <dbReference type="NCBI Taxonomy" id="2763016"/>
    <lineage>
        <taxon>Bacteria</taxon>
        <taxon>Bacillati</taxon>
        <taxon>Bacillota</taxon>
        <taxon>Clostridia</taxon>
        <taxon>Eubacteriales</taxon>
        <taxon>Oscillospiraceae</taxon>
        <taxon>Anaerofilum</taxon>
    </lineage>
</organism>
<dbReference type="AlphaFoldDB" id="A0A923I9L8"/>
<evidence type="ECO:0000259" key="3">
    <source>
        <dbReference type="Pfam" id="PF07687"/>
    </source>
</evidence>
<dbReference type="GO" id="GO:0016787">
    <property type="term" value="F:hydrolase activity"/>
    <property type="evidence" value="ECO:0007669"/>
    <property type="project" value="UniProtKB-KW"/>
</dbReference>
<dbReference type="SUPFAM" id="SSF53187">
    <property type="entry name" value="Zn-dependent exopeptidases"/>
    <property type="match status" value="1"/>
</dbReference>
<evidence type="ECO:0000313" key="5">
    <source>
        <dbReference type="Proteomes" id="UP000659630"/>
    </source>
</evidence>
<dbReference type="PANTHER" id="PTHR43808">
    <property type="entry name" value="ACETYLORNITHINE DEACETYLASE"/>
    <property type="match status" value="1"/>
</dbReference>
<proteinExistence type="predicted"/>
<evidence type="ECO:0000256" key="2">
    <source>
        <dbReference type="ARBA" id="ARBA00022801"/>
    </source>
</evidence>
<dbReference type="SUPFAM" id="SSF55031">
    <property type="entry name" value="Bacterial exopeptidase dimerisation domain"/>
    <property type="match status" value="1"/>
</dbReference>
<evidence type="ECO:0000313" key="4">
    <source>
        <dbReference type="EMBL" id="MBC5581639.1"/>
    </source>
</evidence>
<dbReference type="EMBL" id="JACONZ010000003">
    <property type="protein sequence ID" value="MBC5581639.1"/>
    <property type="molecule type" value="Genomic_DNA"/>
</dbReference>
<dbReference type="GO" id="GO:0046872">
    <property type="term" value="F:metal ion binding"/>
    <property type="evidence" value="ECO:0007669"/>
    <property type="project" value="UniProtKB-KW"/>
</dbReference>
<name>A0A923I9L8_9FIRM</name>
<sequence>MEYTVSKKHRDAVAALTGDARVKKALDFLKEDHERCVREQVTITKISSPTFHEEKRAAYMTEQFRALGLTDVHIDGAGNAVGVRKGKGGGPKVVVDGHMDTVYAEDTPLEPTFDGEFIHCPGIVDDTRALAAMLSLIRALDAAGVETDGDLVFTGTVREEGMGAFGGARAFYEENTDIGAGIHMDGCGAAGIIYQSTGIKTLEITFHGVGGHAYMAFGDVANPLHAAARAVAKIADLQVPDYPKTTFAVSNFHAGTDAAIHAIVPEATIKINYRSNGAAELEALDREVFRCIEEACQEETARWGKDVITYSVKTLFDVKAAALDEHAPLVETAWAVVEFLGNKPYLVEGGPTNASIPIGMGIPAVCVGDDGVNVYAHNAAKERFPVKGTWQMPQMSLLLMLSAAGVAGVQGSVLE</sequence>
<keyword evidence="5" id="KW-1185">Reference proteome</keyword>
<keyword evidence="2" id="KW-0378">Hydrolase</keyword>
<dbReference type="Pfam" id="PF01546">
    <property type="entry name" value="Peptidase_M20"/>
    <property type="match status" value="1"/>
</dbReference>
<dbReference type="PANTHER" id="PTHR43808:SF17">
    <property type="entry name" value="PEPTIDASE M20"/>
    <property type="match status" value="1"/>
</dbReference>
<dbReference type="InterPro" id="IPR036264">
    <property type="entry name" value="Bact_exopeptidase_dim_dom"/>
</dbReference>
<protein>
    <submittedName>
        <fullName evidence="4">M20/M25/M40 family metallo-hydrolase</fullName>
    </submittedName>
</protein>
<dbReference type="RefSeq" id="WP_186888011.1">
    <property type="nucleotide sequence ID" value="NZ_JACONZ010000003.1"/>
</dbReference>
<dbReference type="InterPro" id="IPR011650">
    <property type="entry name" value="Peptidase_M20_dimer"/>
</dbReference>
<comment type="caution">
    <text evidence="4">The sequence shown here is derived from an EMBL/GenBank/DDBJ whole genome shotgun (WGS) entry which is preliminary data.</text>
</comment>
<dbReference type="Gene3D" id="3.40.630.10">
    <property type="entry name" value="Zn peptidases"/>
    <property type="match status" value="1"/>
</dbReference>
<feature type="domain" description="Peptidase M20 dimerisation" evidence="3">
    <location>
        <begin position="197"/>
        <end position="298"/>
    </location>
</feature>
<evidence type="ECO:0000256" key="1">
    <source>
        <dbReference type="ARBA" id="ARBA00022723"/>
    </source>
</evidence>
<reference evidence="4" key="1">
    <citation type="submission" date="2020-08" db="EMBL/GenBank/DDBJ databases">
        <title>Genome public.</title>
        <authorList>
            <person name="Liu C."/>
            <person name="Sun Q."/>
        </authorList>
    </citation>
    <scope>NUCLEOTIDE SEQUENCE</scope>
    <source>
        <strain evidence="4">BX8</strain>
    </source>
</reference>
<keyword evidence="1" id="KW-0479">Metal-binding</keyword>
<dbReference type="InterPro" id="IPR050072">
    <property type="entry name" value="Peptidase_M20A"/>
</dbReference>
<dbReference type="Gene3D" id="3.30.70.360">
    <property type="match status" value="1"/>
</dbReference>
<gene>
    <name evidence="4" type="ORF">H8S23_08985</name>
</gene>
<accession>A0A923I9L8</accession>
<dbReference type="Pfam" id="PF07687">
    <property type="entry name" value="M20_dimer"/>
    <property type="match status" value="1"/>
</dbReference>
<dbReference type="Proteomes" id="UP000659630">
    <property type="component" value="Unassembled WGS sequence"/>
</dbReference>
<dbReference type="InterPro" id="IPR002933">
    <property type="entry name" value="Peptidase_M20"/>
</dbReference>